<dbReference type="SUPFAM" id="SSF53067">
    <property type="entry name" value="Actin-like ATPase domain"/>
    <property type="match status" value="2"/>
</dbReference>
<name>A0A401S9U3_CHIPU</name>
<dbReference type="Pfam" id="PF00022">
    <property type="entry name" value="Actin"/>
    <property type="match status" value="2"/>
</dbReference>
<dbReference type="Proteomes" id="UP000287033">
    <property type="component" value="Unassembled WGS sequence"/>
</dbReference>
<comment type="caution">
    <text evidence="3">The sequence shown here is derived from an EMBL/GenBank/DDBJ whole genome shotgun (WGS) entry which is preliminary data.</text>
</comment>
<feature type="compositionally biased region" description="Basic and acidic residues" evidence="2">
    <location>
        <begin position="604"/>
        <end position="618"/>
    </location>
</feature>
<gene>
    <name evidence="3" type="ORF">chiPu_0005575</name>
</gene>
<dbReference type="OMA" id="HQLRIEP"/>
<dbReference type="SMART" id="SM00268">
    <property type="entry name" value="ACTIN"/>
    <property type="match status" value="1"/>
</dbReference>
<dbReference type="Gene3D" id="3.30.420.40">
    <property type="match status" value="2"/>
</dbReference>
<dbReference type="PANTHER" id="PTHR11937">
    <property type="entry name" value="ACTIN"/>
    <property type="match status" value="1"/>
</dbReference>
<feature type="compositionally biased region" description="Basic and acidic residues" evidence="2">
    <location>
        <begin position="1205"/>
        <end position="1215"/>
    </location>
</feature>
<comment type="similarity">
    <text evidence="1">Belongs to the actin family.</text>
</comment>
<evidence type="ECO:0008006" key="5">
    <source>
        <dbReference type="Google" id="ProtNLM"/>
    </source>
</evidence>
<evidence type="ECO:0000313" key="4">
    <source>
        <dbReference type="Proteomes" id="UP000287033"/>
    </source>
</evidence>
<feature type="compositionally biased region" description="Polar residues" evidence="2">
    <location>
        <begin position="1159"/>
        <end position="1176"/>
    </location>
</feature>
<dbReference type="PRINTS" id="PR00190">
    <property type="entry name" value="ACTIN"/>
</dbReference>
<dbReference type="EMBL" id="BEZZ01000153">
    <property type="protein sequence ID" value="GCC27153.1"/>
    <property type="molecule type" value="Genomic_DNA"/>
</dbReference>
<evidence type="ECO:0000313" key="3">
    <source>
        <dbReference type="EMBL" id="GCC27153.1"/>
    </source>
</evidence>
<evidence type="ECO:0000256" key="1">
    <source>
        <dbReference type="RuleBase" id="RU000487"/>
    </source>
</evidence>
<reference evidence="3 4" key="1">
    <citation type="journal article" date="2018" name="Nat. Ecol. Evol.">
        <title>Shark genomes provide insights into elasmobranch evolution and the origin of vertebrates.</title>
        <authorList>
            <person name="Hara Y"/>
            <person name="Yamaguchi K"/>
            <person name="Onimaru K"/>
            <person name="Kadota M"/>
            <person name="Koyanagi M"/>
            <person name="Keeley SD"/>
            <person name="Tatsumi K"/>
            <person name="Tanaka K"/>
            <person name="Motone F"/>
            <person name="Kageyama Y"/>
            <person name="Nozu R"/>
            <person name="Adachi N"/>
            <person name="Nishimura O"/>
            <person name="Nakagawa R"/>
            <person name="Tanegashima C"/>
            <person name="Kiyatake I"/>
            <person name="Matsumoto R"/>
            <person name="Murakumo K"/>
            <person name="Nishida K"/>
            <person name="Terakita A"/>
            <person name="Kuratani S"/>
            <person name="Sato K"/>
            <person name="Hyodo S Kuraku.S."/>
        </authorList>
    </citation>
    <scope>NUCLEOTIDE SEQUENCE [LARGE SCALE GENOMIC DNA]</scope>
</reference>
<feature type="compositionally biased region" description="Polar residues" evidence="2">
    <location>
        <begin position="1139"/>
        <end position="1149"/>
    </location>
</feature>
<evidence type="ECO:0000256" key="2">
    <source>
        <dbReference type="SAM" id="MobiDB-lite"/>
    </source>
</evidence>
<dbReference type="FunFam" id="3.30.420.40:FF:000002">
    <property type="entry name" value="Muscle actin"/>
    <property type="match status" value="1"/>
</dbReference>
<dbReference type="STRING" id="137246.A0A401S9U3"/>
<dbReference type="InterPro" id="IPR004000">
    <property type="entry name" value="Actin"/>
</dbReference>
<protein>
    <recommendedName>
        <fullName evidence="5">CRAL-TRIO domain-containing protein</fullName>
    </recommendedName>
</protein>
<feature type="compositionally biased region" description="Basic and acidic residues" evidence="2">
    <location>
        <begin position="1117"/>
        <end position="1129"/>
    </location>
</feature>
<dbReference type="InterPro" id="IPR043129">
    <property type="entry name" value="ATPase_NBD"/>
</dbReference>
<dbReference type="Gene3D" id="3.90.640.10">
    <property type="entry name" value="Actin, Chain A, domain 4"/>
    <property type="match status" value="1"/>
</dbReference>
<accession>A0A401S9U3</accession>
<organism evidence="3 4">
    <name type="scientific">Chiloscyllium punctatum</name>
    <name type="common">Brownbanded bambooshark</name>
    <name type="synonym">Hemiscyllium punctatum</name>
    <dbReference type="NCBI Taxonomy" id="137246"/>
    <lineage>
        <taxon>Eukaryota</taxon>
        <taxon>Metazoa</taxon>
        <taxon>Chordata</taxon>
        <taxon>Craniata</taxon>
        <taxon>Vertebrata</taxon>
        <taxon>Chondrichthyes</taxon>
        <taxon>Elasmobranchii</taxon>
        <taxon>Galeomorphii</taxon>
        <taxon>Galeoidea</taxon>
        <taxon>Orectolobiformes</taxon>
        <taxon>Hemiscylliidae</taxon>
        <taxon>Chiloscyllium</taxon>
    </lineage>
</organism>
<dbReference type="OrthoDB" id="10004999at2759"/>
<feature type="region of interest" description="Disordered" evidence="2">
    <location>
        <begin position="590"/>
        <end position="618"/>
    </location>
</feature>
<proteinExistence type="inferred from homology"/>
<sequence>MSRDSATGFQKSLLGLPEDRILYSGVAIIPGSFDHQGCPLIIFPRAQHSKLMSDLTHSDIVELLKYFLHHLRESQTTNCLVSIITDLRCAKLDVASIIINSLLEIQRQIGRIFNTLYALQPQTKAIRKCILKSLGLSHSKVLSEPPFKCVLLNEVFELYNYIDRSQLTSDLGGYLIYQHEAWVQFRKEIDGFTHEYYTLIQRFPRCLAGLQQLSLQSWPTEAEEFEQFSYQVMELHIAWRRDLGIDDLLRSCEGILEKLTDPKSDPCFSAMAGTAQFWQTFGDLREKNERIRAVVEKVELQWQQALARAQLLQKDLQCREKAEQIIDLITHEGMGKIQSYKLEIASNLSQAEILKLDYDVAIYNPAMKLIAESERVLQDLDVITKERPGGKEEDCKEKLSKLKDMFHIAVELPHQTLKAVYDFYRIFEKVAGWYNLLLQEVFFKEAVDTHDAQMLAMPHEATICLKPSWQNEVNHFLKKAPVPAIEELVQLRDLADYIPDTLLRRRGKLLAHQCFVVIKLLTSLGKVFLIDLEQAIHWQEMYLERLQNAIDHPANSSVDTKISASADKALKTVSDAHAIQEQFIESNLQEAKQKNDSEPGVSSIEKRSHANEKIEQNRENLDCDQLQLTTFLSTHQSVLVQADQNDRVLTKKNPSLSSFDSGIDGAGSCNLETGNVKFKSEVANRDGGVKTVSKLSFKTKAAKQNEVDKVCTTESNEWLRFEQFGFADLKSISSEVQPLSGSNTRALNFEIKVSRSASLPKNPWIGLPIENLEQSYMVTITPKQPTLETHLKHKKAGSCNALRQIEGKNADQLTVMVPGQNSFGATSVQVKSPEKERRLILEDFDLPSVEKIVCAQFNKNQCLNSAEQFVEDIGREIPETLYDNRELCGPKMLLEGSKNARDHAALKMCDRDMKDQEKLQDDIENLLLRTAKILKEEEDVLRQEEELEFLLQLEDSKCYDTEVNSTVSDLHNEKVTMSLSELSEAGVIGLEDYEWSEREQQECNCSCNHSPLSCDIESMQQERSFRSDCGFYTINCNTTTATLGTNWGVHNNPRLLQELKELNQIEDRILEENLKIRELCSSEEEQNAPVQVLGKSKPSEDRIKFLAELEKERKEVEKMEQSLAREEKMKHKNVKKLPQISSKTGCSNPKSRKVKSSARVLSSHSKYSQRAETKSQPGFPDAHVKSNELRSPAKGFNSASSQDRSCNKRIPDKPPSHVKGVCSFKKKATKEVCSNKDQDQVLGQVINTAIAVNEENDPTRSKDDQTFITYLDNKIPEQIFYSSKKETIEENKIYTSGYQSQKDLTEQTKEKPIPALRTSVPVKVEKSLTSACSDHFCTESLVDVVTKSVKKEQLRVPVPQNRVKTKSCPKLFLENPSAVRNPCEQQGFLESLENCPVSKESMIINAILETNSQTGNKNKSEDVKKDHVSKISSNLSEHSTNMHNSQVKYEKGGSITDTNSLVNSENEEMCLEQKDSKLVVKSNPYVESKCDAQGTPLFNEAILESSAIISSNVESREDYTFEMLQSDESRSTETQKGSLQIINIASQIHDHSKQELNAVFEDCNVNVSVGCNPPINAHVFQVSVMKVCDYNIPVVLDTGSGLMKAGFANQDLPTTIFPTVIGQPKYERVCNGRNQKDVYIGHDAQHMRGVLSLHYPLEHGVVTNWDEIEKIWHHTFYHQLRIEPEDHPVFLTEAAMNPHRNRERMVEIMFEVFNVPFTYVAIQAVLALFSSGRTTGITLDSGDGVTHTVPVYEGYSLPHAIQRLNLAGRDLTEYFGKVCKMFILKSMKSSNLDGRSITVLHTKGAPELLFKPEVIGRDHYGIHESLLRAIILCDVDLRQTFVGNIVLSGGNTLLTGLGARVQKEISSMLPLDLSKYVHISSPANRDFTVWSGGAALASSSVIDHAWISREDYYEFGPKIVHRKCF</sequence>
<keyword evidence="4" id="KW-1185">Reference proteome</keyword>
<feature type="region of interest" description="Disordered" evidence="2">
    <location>
        <begin position="1117"/>
        <end position="1218"/>
    </location>
</feature>